<evidence type="ECO:0000256" key="4">
    <source>
        <dbReference type="ARBA" id="ARBA00022475"/>
    </source>
</evidence>
<dbReference type="Pfam" id="PF00005">
    <property type="entry name" value="ABC_tran"/>
    <property type="match status" value="1"/>
</dbReference>
<organism evidence="10 11">
    <name type="scientific">Coleofasciculus chthonoplastes PCC 7420</name>
    <dbReference type="NCBI Taxonomy" id="118168"/>
    <lineage>
        <taxon>Bacteria</taxon>
        <taxon>Bacillati</taxon>
        <taxon>Cyanobacteriota</taxon>
        <taxon>Cyanophyceae</taxon>
        <taxon>Coleofasciculales</taxon>
        <taxon>Coleofasciculaceae</taxon>
        <taxon>Coleofasciculus</taxon>
    </lineage>
</organism>
<dbReference type="AlphaFoldDB" id="B4W135"/>
<evidence type="ECO:0000256" key="2">
    <source>
        <dbReference type="ARBA" id="ARBA00005417"/>
    </source>
</evidence>
<evidence type="ECO:0000256" key="7">
    <source>
        <dbReference type="ARBA" id="ARBA00022967"/>
    </source>
</evidence>
<keyword evidence="6 10" id="KW-0067">ATP-binding</keyword>
<keyword evidence="11" id="KW-1185">Reference proteome</keyword>
<sequence length="285" mass="32768">MIQLKDIVYTYPGQNTPLFRGLNLRITQSKKTAIIGQNGSGKSSLFLLIDGLHKVQQGKIYWKNEELKYNHKFLNQWRQRIGLAFQDPEQQLVAGTVIEDIAYGLANLQLPKAEFEQRLDDAIADFVLQELVNLPLHYLSLGQKRRVALAGVMALKPELLLLDEPTAYLDRRQTHNFMQELDRIHESGTTVVLATHDLDIAYQWADWFLVLHQGQLVMEGEAEAVFSQRELIEDLQLGLPTVWQVWQALPKHLCRSEYTSVPRTVSELNEKLSETLTQHLSQSRR</sequence>
<dbReference type="Proteomes" id="UP000003835">
    <property type="component" value="Unassembled WGS sequence"/>
</dbReference>
<dbReference type="InterPro" id="IPR027417">
    <property type="entry name" value="P-loop_NTPase"/>
</dbReference>
<keyword evidence="8" id="KW-0472">Membrane</keyword>
<dbReference type="InterPro" id="IPR050095">
    <property type="entry name" value="ECF_ABC_transporter_ATP-bd"/>
</dbReference>
<evidence type="ECO:0000256" key="6">
    <source>
        <dbReference type="ARBA" id="ARBA00022840"/>
    </source>
</evidence>
<dbReference type="PROSITE" id="PS00211">
    <property type="entry name" value="ABC_TRANSPORTER_1"/>
    <property type="match status" value="1"/>
</dbReference>
<reference evidence="10 11" key="1">
    <citation type="submission" date="2008-07" db="EMBL/GenBank/DDBJ databases">
        <authorList>
            <person name="Tandeau de Marsac N."/>
            <person name="Ferriera S."/>
            <person name="Johnson J."/>
            <person name="Kravitz S."/>
            <person name="Beeson K."/>
            <person name="Sutton G."/>
            <person name="Rogers Y.-H."/>
            <person name="Friedman R."/>
            <person name="Frazier M."/>
            <person name="Venter J.C."/>
        </authorList>
    </citation>
    <scope>NUCLEOTIDE SEQUENCE [LARGE SCALE GENOMIC DNA]</scope>
    <source>
        <strain evidence="10 11">PCC 7420</strain>
    </source>
</reference>
<keyword evidence="4" id="KW-1003">Cell membrane</keyword>
<dbReference type="eggNOG" id="COG1122">
    <property type="taxonomic scope" value="Bacteria"/>
</dbReference>
<comment type="similarity">
    <text evidence="2">Belongs to the ABC transporter superfamily.</text>
</comment>
<dbReference type="HOGENOM" id="CLU_000604_1_22_3"/>
<accession>B4W135</accession>
<evidence type="ECO:0000256" key="1">
    <source>
        <dbReference type="ARBA" id="ARBA00004236"/>
    </source>
</evidence>
<dbReference type="InterPro" id="IPR015856">
    <property type="entry name" value="ABC_transpr_CbiO/EcfA_su"/>
</dbReference>
<evidence type="ECO:0000256" key="8">
    <source>
        <dbReference type="ARBA" id="ARBA00023136"/>
    </source>
</evidence>
<keyword evidence="3" id="KW-0813">Transport</keyword>
<proteinExistence type="inferred from homology"/>
<dbReference type="GO" id="GO:0016887">
    <property type="term" value="F:ATP hydrolysis activity"/>
    <property type="evidence" value="ECO:0007669"/>
    <property type="project" value="InterPro"/>
</dbReference>
<dbReference type="InterPro" id="IPR017871">
    <property type="entry name" value="ABC_transporter-like_CS"/>
</dbReference>
<feature type="domain" description="ABC transporter" evidence="9">
    <location>
        <begin position="2"/>
        <end position="238"/>
    </location>
</feature>
<keyword evidence="7" id="KW-1278">Translocase</keyword>
<dbReference type="InterPro" id="IPR003593">
    <property type="entry name" value="AAA+_ATPase"/>
</dbReference>
<gene>
    <name evidence="10" type="ORF">MC7420_7579</name>
</gene>
<dbReference type="Gene3D" id="3.40.50.300">
    <property type="entry name" value="P-loop containing nucleotide triphosphate hydrolases"/>
    <property type="match status" value="1"/>
</dbReference>
<evidence type="ECO:0000259" key="9">
    <source>
        <dbReference type="PROSITE" id="PS50893"/>
    </source>
</evidence>
<dbReference type="SUPFAM" id="SSF52540">
    <property type="entry name" value="P-loop containing nucleoside triphosphate hydrolases"/>
    <property type="match status" value="1"/>
</dbReference>
<dbReference type="InterPro" id="IPR003439">
    <property type="entry name" value="ABC_transporter-like_ATP-bd"/>
</dbReference>
<dbReference type="FunFam" id="3.40.50.300:FF:000224">
    <property type="entry name" value="Energy-coupling factor transporter ATP-binding protein EcfA"/>
    <property type="match status" value="1"/>
</dbReference>
<dbReference type="SMART" id="SM00382">
    <property type="entry name" value="AAA"/>
    <property type="match status" value="1"/>
</dbReference>
<evidence type="ECO:0000313" key="10">
    <source>
        <dbReference type="EMBL" id="EDX72099.1"/>
    </source>
</evidence>
<evidence type="ECO:0000256" key="5">
    <source>
        <dbReference type="ARBA" id="ARBA00022741"/>
    </source>
</evidence>
<dbReference type="CDD" id="cd03225">
    <property type="entry name" value="ABC_cobalt_CbiO_domain1"/>
    <property type="match status" value="1"/>
</dbReference>
<dbReference type="GO" id="GO:0042626">
    <property type="term" value="F:ATPase-coupled transmembrane transporter activity"/>
    <property type="evidence" value="ECO:0007669"/>
    <property type="project" value="TreeGrafter"/>
</dbReference>
<dbReference type="GO" id="GO:0005524">
    <property type="term" value="F:ATP binding"/>
    <property type="evidence" value="ECO:0007669"/>
    <property type="project" value="UniProtKB-KW"/>
</dbReference>
<dbReference type="EMBL" id="DS989867">
    <property type="protein sequence ID" value="EDX72099.1"/>
    <property type="molecule type" value="Genomic_DNA"/>
</dbReference>
<keyword evidence="5" id="KW-0547">Nucleotide-binding</keyword>
<protein>
    <submittedName>
        <fullName evidence="10">ABC transporter, ATP-binding protein</fullName>
    </submittedName>
</protein>
<evidence type="ECO:0000313" key="11">
    <source>
        <dbReference type="Proteomes" id="UP000003835"/>
    </source>
</evidence>
<dbReference type="STRING" id="118168.MC7420_7579"/>
<dbReference type="GO" id="GO:0043190">
    <property type="term" value="C:ATP-binding cassette (ABC) transporter complex"/>
    <property type="evidence" value="ECO:0007669"/>
    <property type="project" value="TreeGrafter"/>
</dbReference>
<comment type="subcellular location">
    <subcellularLocation>
        <location evidence="1">Cell membrane</location>
    </subcellularLocation>
</comment>
<evidence type="ECO:0000256" key="3">
    <source>
        <dbReference type="ARBA" id="ARBA00022448"/>
    </source>
</evidence>
<name>B4W135_9CYAN</name>
<dbReference type="PROSITE" id="PS50893">
    <property type="entry name" value="ABC_TRANSPORTER_2"/>
    <property type="match status" value="1"/>
</dbReference>
<dbReference type="PANTHER" id="PTHR43553">
    <property type="entry name" value="HEAVY METAL TRANSPORTER"/>
    <property type="match status" value="1"/>
</dbReference>